<dbReference type="RefSeq" id="WP_133231184.1">
    <property type="nucleotide sequence ID" value="NZ_SMRT01000009.1"/>
</dbReference>
<comment type="subcellular location">
    <subcellularLocation>
        <location evidence="1 8">Cell membrane</location>
        <topology evidence="1 8">Multi-pass membrane protein</topology>
    </subcellularLocation>
</comment>
<evidence type="ECO:0000256" key="3">
    <source>
        <dbReference type="ARBA" id="ARBA00022448"/>
    </source>
</evidence>
<dbReference type="PANTHER" id="PTHR42929:SF1">
    <property type="entry name" value="INNER MEMBRANE ABC TRANSPORTER PERMEASE PROTEIN YDCU-RELATED"/>
    <property type="match status" value="1"/>
</dbReference>
<keyword evidence="4" id="KW-1003">Cell membrane</keyword>
<dbReference type="SUPFAM" id="SSF161098">
    <property type="entry name" value="MetI-like"/>
    <property type="match status" value="1"/>
</dbReference>
<comment type="caution">
    <text evidence="10">The sequence shown here is derived from an EMBL/GenBank/DDBJ whole genome shotgun (WGS) entry which is preliminary data.</text>
</comment>
<dbReference type="GO" id="GO:0005886">
    <property type="term" value="C:plasma membrane"/>
    <property type="evidence" value="ECO:0007669"/>
    <property type="project" value="UniProtKB-SubCell"/>
</dbReference>
<dbReference type="InterPro" id="IPR000515">
    <property type="entry name" value="MetI-like"/>
</dbReference>
<sequence>MEIGVVRPHEKKDRRIKHRWSNLALLSPVLLVYGCIFILPFLLLVNNSFHVNEKEKMMWERSYTLDNYGRFFTDSYFLKVILQTFGIGMLVVAVTLLLGYFIAYHIYKAKSFLKTTMITLLLTPSFTGALIQSLGMYLFFARYGPVNVVLVKLGILSAPYNFLGTYPAVIIALVHSFIPFMVLPIVNSLRSIPLNVLDAARSLGGSPATTFLRVVLPLTRGGMLAGSALVFGATVGSFATPAIVGQGKIRLIGQVIYQQAIEVFDWPFAAVISIFLLAILGIVTFALIRPLKTSGGKPS</sequence>
<proteinExistence type="inferred from homology"/>
<reference evidence="10 11" key="1">
    <citation type="submission" date="2019-03" db="EMBL/GenBank/DDBJ databases">
        <title>This is whole genome sequence of Paenibacillus sp MS74 strain.</title>
        <authorList>
            <person name="Trinh H.N."/>
        </authorList>
    </citation>
    <scope>NUCLEOTIDE SEQUENCE [LARGE SCALE GENOMIC DNA]</scope>
    <source>
        <strain evidence="10 11">MS74</strain>
    </source>
</reference>
<feature type="transmembrane region" description="Helical" evidence="8">
    <location>
        <begin position="223"/>
        <end position="244"/>
    </location>
</feature>
<evidence type="ECO:0000313" key="11">
    <source>
        <dbReference type="Proteomes" id="UP000295636"/>
    </source>
</evidence>
<evidence type="ECO:0000256" key="1">
    <source>
        <dbReference type="ARBA" id="ARBA00004651"/>
    </source>
</evidence>
<dbReference type="CDD" id="cd06261">
    <property type="entry name" value="TM_PBP2"/>
    <property type="match status" value="1"/>
</dbReference>
<evidence type="ECO:0000256" key="4">
    <source>
        <dbReference type="ARBA" id="ARBA00022475"/>
    </source>
</evidence>
<dbReference type="InterPro" id="IPR035906">
    <property type="entry name" value="MetI-like_sf"/>
</dbReference>
<evidence type="ECO:0000313" key="10">
    <source>
        <dbReference type="EMBL" id="TDF95927.1"/>
    </source>
</evidence>
<keyword evidence="5 8" id="KW-0812">Transmembrane</keyword>
<evidence type="ECO:0000259" key="9">
    <source>
        <dbReference type="PROSITE" id="PS50928"/>
    </source>
</evidence>
<dbReference type="Gene3D" id="1.10.3720.10">
    <property type="entry name" value="MetI-like"/>
    <property type="match status" value="1"/>
</dbReference>
<feature type="transmembrane region" description="Helical" evidence="8">
    <location>
        <begin position="118"/>
        <end position="140"/>
    </location>
</feature>
<dbReference type="PROSITE" id="PS50928">
    <property type="entry name" value="ABC_TM1"/>
    <property type="match status" value="1"/>
</dbReference>
<organism evidence="10 11">
    <name type="scientific">Paenibacillus piri</name>
    <dbReference type="NCBI Taxonomy" id="2547395"/>
    <lineage>
        <taxon>Bacteria</taxon>
        <taxon>Bacillati</taxon>
        <taxon>Bacillota</taxon>
        <taxon>Bacilli</taxon>
        <taxon>Bacillales</taxon>
        <taxon>Paenibacillaceae</taxon>
        <taxon>Paenibacillus</taxon>
    </lineage>
</organism>
<comment type="similarity">
    <text evidence="2">Belongs to the binding-protein-dependent transport system permease family. CysTW subfamily.</text>
</comment>
<accession>A0A4R5KMS4</accession>
<dbReference type="Proteomes" id="UP000295636">
    <property type="component" value="Unassembled WGS sequence"/>
</dbReference>
<evidence type="ECO:0000256" key="6">
    <source>
        <dbReference type="ARBA" id="ARBA00022989"/>
    </source>
</evidence>
<keyword evidence="3 8" id="KW-0813">Transport</keyword>
<gene>
    <name evidence="10" type="ORF">E1757_19605</name>
</gene>
<dbReference type="PROSITE" id="PS51257">
    <property type="entry name" value="PROKAR_LIPOPROTEIN"/>
    <property type="match status" value="1"/>
</dbReference>
<keyword evidence="11" id="KW-1185">Reference proteome</keyword>
<dbReference type="AlphaFoldDB" id="A0A4R5KMS4"/>
<feature type="transmembrane region" description="Helical" evidence="8">
    <location>
        <begin position="160"/>
        <end position="183"/>
    </location>
</feature>
<dbReference type="OrthoDB" id="9807047at2"/>
<evidence type="ECO:0000256" key="7">
    <source>
        <dbReference type="ARBA" id="ARBA00023136"/>
    </source>
</evidence>
<name>A0A4R5KMS4_9BACL</name>
<evidence type="ECO:0000256" key="8">
    <source>
        <dbReference type="RuleBase" id="RU363032"/>
    </source>
</evidence>
<feature type="domain" description="ABC transmembrane type-1" evidence="9">
    <location>
        <begin position="81"/>
        <end position="287"/>
    </location>
</feature>
<dbReference type="GO" id="GO:0055085">
    <property type="term" value="P:transmembrane transport"/>
    <property type="evidence" value="ECO:0007669"/>
    <property type="project" value="InterPro"/>
</dbReference>
<feature type="transmembrane region" description="Helical" evidence="8">
    <location>
        <begin position="80"/>
        <end position="106"/>
    </location>
</feature>
<dbReference type="Pfam" id="PF00528">
    <property type="entry name" value="BPD_transp_1"/>
    <property type="match status" value="1"/>
</dbReference>
<feature type="transmembrane region" description="Helical" evidence="8">
    <location>
        <begin position="264"/>
        <end position="288"/>
    </location>
</feature>
<dbReference type="PANTHER" id="PTHR42929">
    <property type="entry name" value="INNER MEMBRANE ABC TRANSPORTER PERMEASE PROTEIN YDCU-RELATED-RELATED"/>
    <property type="match status" value="1"/>
</dbReference>
<evidence type="ECO:0000256" key="5">
    <source>
        <dbReference type="ARBA" id="ARBA00022692"/>
    </source>
</evidence>
<dbReference type="EMBL" id="SMRT01000009">
    <property type="protein sequence ID" value="TDF95927.1"/>
    <property type="molecule type" value="Genomic_DNA"/>
</dbReference>
<keyword evidence="6 8" id="KW-1133">Transmembrane helix</keyword>
<evidence type="ECO:0000256" key="2">
    <source>
        <dbReference type="ARBA" id="ARBA00007069"/>
    </source>
</evidence>
<feature type="transmembrane region" description="Helical" evidence="8">
    <location>
        <begin position="20"/>
        <end position="45"/>
    </location>
</feature>
<protein>
    <submittedName>
        <fullName evidence="10">ABC transporter permease</fullName>
    </submittedName>
</protein>
<keyword evidence="7 8" id="KW-0472">Membrane</keyword>